<dbReference type="Proteomes" id="UP000006548">
    <property type="component" value="Chromosome 2"/>
</dbReference>
<accession>A0A1P8AYX9</accession>
<dbReference type="KEGG" id="ath:AT2G13845"/>
<reference evidence="2" key="2">
    <citation type="journal article" date="2017" name="Plant J.">
        <title>Araport11: a complete reannotation of the Arabidopsis thaliana reference genome.</title>
        <authorList>
            <person name="Cheng C.Y."/>
            <person name="Krishnakumar V."/>
            <person name="Chan A.P."/>
            <person name="Thibaud-Nissen F."/>
            <person name="Schobel S."/>
            <person name="Town C.D."/>
        </authorList>
    </citation>
    <scope>GENOME REANNOTATION</scope>
    <source>
        <strain evidence="2">cv. Columbia</strain>
    </source>
</reference>
<evidence type="ECO:0000313" key="2">
    <source>
        <dbReference type="Proteomes" id="UP000006548"/>
    </source>
</evidence>
<keyword evidence="2" id="KW-1185">Reference proteome</keyword>
<name>A0A1P8AYX9_ARATH</name>
<proteinExistence type="predicted"/>
<organism evidence="1 2">
    <name type="scientific">Arabidopsis thaliana</name>
    <name type="common">Mouse-ear cress</name>
    <dbReference type="NCBI Taxonomy" id="3702"/>
    <lineage>
        <taxon>Eukaryota</taxon>
        <taxon>Viridiplantae</taxon>
        <taxon>Streptophyta</taxon>
        <taxon>Embryophyta</taxon>
        <taxon>Tracheophyta</taxon>
        <taxon>Spermatophyta</taxon>
        <taxon>Magnoliopsida</taxon>
        <taxon>eudicotyledons</taxon>
        <taxon>Gunneridae</taxon>
        <taxon>Pentapetalae</taxon>
        <taxon>rosids</taxon>
        <taxon>malvids</taxon>
        <taxon>Brassicales</taxon>
        <taxon>Brassicaceae</taxon>
        <taxon>Camelineae</taxon>
        <taxon>Arabidopsis</taxon>
    </lineage>
</organism>
<dbReference type="GeneID" id="28718262"/>
<feature type="non-terminal residue" evidence="1">
    <location>
        <position position="143"/>
    </location>
</feature>
<evidence type="ECO:0000313" key="1">
    <source>
        <dbReference type="EMBL" id="ANM61889.1"/>
    </source>
</evidence>
<sequence length="143" mass="17542">INKTIFDYQPPLRFLRNFQFHLLLSHLPHDHHHRILFQHNLHQICNLCYVSRNHHRVLHFRHHLRIHYRLHCGIRHQLHHGLLHRLEQMGGSETSTFKTLWTWNFGFFTNHETSTSKALWTWNFGFFTNHVCKDLRLQDLMDI</sequence>
<dbReference type="RefSeq" id="NP_001324079.1">
    <property type="nucleotide sequence ID" value="NM_001335403.1"/>
</dbReference>
<dbReference type="EMBL" id="CP002685">
    <property type="protein sequence ID" value="ANM61889.1"/>
    <property type="molecule type" value="Genomic_DNA"/>
</dbReference>
<gene>
    <name evidence="1" type="ordered locus">At2g13845</name>
</gene>
<feature type="non-terminal residue" evidence="1">
    <location>
        <position position="1"/>
    </location>
</feature>
<dbReference type="ExpressionAtlas" id="A0A1P8AYX9">
    <property type="expression patterns" value="baseline and differential"/>
</dbReference>
<dbReference type="InParanoid" id="A0A1P8AYX9"/>
<dbReference type="TAIR" id="AT2G13845"/>
<reference evidence="1 2" key="1">
    <citation type="journal article" date="1999" name="Nature">
        <title>Sequence and analysis of chromosome 2 of the plant Arabidopsis thaliana.</title>
        <authorList>
            <person name="Lin X."/>
            <person name="Kaul S."/>
            <person name="Rounsley S."/>
            <person name="Shea T.P."/>
            <person name="Benito M.I."/>
            <person name="Town C.D."/>
            <person name="Fujii C.Y."/>
            <person name="Mason T."/>
            <person name="Bowman C.L."/>
            <person name="Barnstead M."/>
            <person name="Feldblyum T.V."/>
            <person name="Buell C.R."/>
            <person name="Ketchum K.A."/>
            <person name="Lee J."/>
            <person name="Ronning C.M."/>
            <person name="Koo H.L."/>
            <person name="Moffat K.S."/>
            <person name="Cronin L.A."/>
            <person name="Shen M."/>
            <person name="Pai G."/>
            <person name="Van Aken S."/>
            <person name="Umayam L."/>
            <person name="Tallon L.J."/>
            <person name="Gill J.E."/>
            <person name="Adams M.D."/>
            <person name="Carrera A.J."/>
            <person name="Creasy T.H."/>
            <person name="Goodman H.M."/>
            <person name="Somerville C.R."/>
            <person name="Copenhaver G.P."/>
            <person name="Preuss D."/>
            <person name="Nierman W.C."/>
            <person name="White O."/>
            <person name="Eisen J.A."/>
            <person name="Salzberg S.L."/>
            <person name="Fraser C.M."/>
            <person name="Venter J.C."/>
        </authorList>
    </citation>
    <scope>NUCLEOTIDE SEQUENCE [LARGE SCALE GENOMIC DNA]</scope>
    <source>
        <strain evidence="2">cv. Columbia</strain>
    </source>
</reference>
<protein>
    <submittedName>
        <fullName evidence="1">Uncharacterized protein</fullName>
    </submittedName>
</protein>
<dbReference type="AlphaFoldDB" id="A0A1P8AYX9"/>